<accession>A0A6V8HGS7</accession>
<feature type="compositionally biased region" description="Pro residues" evidence="1">
    <location>
        <begin position="72"/>
        <end position="85"/>
    </location>
</feature>
<keyword evidence="3" id="KW-1185">Reference proteome</keyword>
<dbReference type="Proteomes" id="UP000053095">
    <property type="component" value="Unassembled WGS sequence"/>
</dbReference>
<dbReference type="EMBL" id="DF933837">
    <property type="protein sequence ID" value="GAM40880.1"/>
    <property type="molecule type" value="Genomic_DNA"/>
</dbReference>
<proteinExistence type="predicted"/>
<comment type="caution">
    <text evidence="2">The sequence shown here is derived from an EMBL/GenBank/DDBJ whole genome shotgun (WGS) entry which is preliminary data.</text>
</comment>
<evidence type="ECO:0000256" key="1">
    <source>
        <dbReference type="SAM" id="MobiDB-lite"/>
    </source>
</evidence>
<gene>
    <name evidence="2" type="ORF">TCE0_041r13577</name>
</gene>
<feature type="compositionally biased region" description="Basic and acidic residues" evidence="1">
    <location>
        <begin position="34"/>
        <end position="46"/>
    </location>
</feature>
<organism evidence="2 3">
    <name type="scientific">Talaromyces pinophilus</name>
    <name type="common">Penicillium pinophilum</name>
    <dbReference type="NCBI Taxonomy" id="128442"/>
    <lineage>
        <taxon>Eukaryota</taxon>
        <taxon>Fungi</taxon>
        <taxon>Dikarya</taxon>
        <taxon>Ascomycota</taxon>
        <taxon>Pezizomycotina</taxon>
        <taxon>Eurotiomycetes</taxon>
        <taxon>Eurotiomycetidae</taxon>
        <taxon>Eurotiales</taxon>
        <taxon>Trichocomaceae</taxon>
        <taxon>Talaromyces</taxon>
        <taxon>Talaromyces sect. Talaromyces</taxon>
    </lineage>
</organism>
<feature type="compositionally biased region" description="Acidic residues" evidence="1">
    <location>
        <begin position="47"/>
        <end position="57"/>
    </location>
</feature>
<feature type="region of interest" description="Disordered" evidence="1">
    <location>
        <begin position="1"/>
        <end position="98"/>
    </location>
</feature>
<evidence type="ECO:0000313" key="2">
    <source>
        <dbReference type="EMBL" id="GAM40880.1"/>
    </source>
</evidence>
<sequence>MPHSVASNDSSPRDNGDGEILPDAPTLDNNEASEEQKTETTVKLEDLFADDDDDDEFPASSAADVKMRSSPPVAPTPAPENPPPASENGSTDRKMQDYEKTRLKPYVDYFRSFVANLIKDERPVKRERAAEETTTDAMEF</sequence>
<reference evidence="3" key="1">
    <citation type="journal article" date="2015" name="Genome Announc.">
        <title>Draft genome sequence of Talaromyces cellulolyticus strain Y-94, a source of lignocellulosic biomass-degrading enzymes.</title>
        <authorList>
            <person name="Fujii T."/>
            <person name="Koike H."/>
            <person name="Sawayama S."/>
            <person name="Yano S."/>
            <person name="Inoue H."/>
        </authorList>
    </citation>
    <scope>NUCLEOTIDE SEQUENCE [LARGE SCALE GENOMIC DNA]</scope>
    <source>
        <strain evidence="3">Y-94</strain>
    </source>
</reference>
<evidence type="ECO:0000313" key="3">
    <source>
        <dbReference type="Proteomes" id="UP000053095"/>
    </source>
</evidence>
<name>A0A6V8HGS7_TALPI</name>
<dbReference type="AlphaFoldDB" id="A0A6V8HGS7"/>
<protein>
    <submittedName>
        <fullName evidence="2">DNA primase subunit</fullName>
    </submittedName>
</protein>
<feature type="compositionally biased region" description="Polar residues" evidence="1">
    <location>
        <begin position="1"/>
        <end position="10"/>
    </location>
</feature>